<evidence type="ECO:0000313" key="5">
    <source>
        <dbReference type="Proteomes" id="UP000325579"/>
    </source>
</evidence>
<name>A0A5N7DP45_9EURO</name>
<dbReference type="Pfam" id="PF13649">
    <property type="entry name" value="Methyltransf_25"/>
    <property type="match status" value="1"/>
</dbReference>
<dbReference type="GeneID" id="43674394"/>
<dbReference type="InterPro" id="IPR029063">
    <property type="entry name" value="SAM-dependent_MTases_sf"/>
</dbReference>
<keyword evidence="1 4" id="KW-0489">Methyltransferase</keyword>
<sequence length="298" mass="32888">MVLGVIIRVSSLIDLQFRGKPKMSGQEQKADMWSADVYGEKVAPFVAVLTEKIVSWLDPKPTDEVLDVGCGEGVLTAKLASHVKRIVGVDASSNMIEHFQRSCPDIESRVVDCRHLDQVSDLTDGKFDKVFSNAALHWILRDPETRSNAIKGCFNALKPGGFFVSESGALGNVAEVHAAIVSALVIQGIPVEEARAASPWWFPSQEAMKQLLEGEGFQWVKGEAELRQTKLTDHNEGGIEGWIRLFCEPFLQVLPTVEARNAAVKHAVDVLEGVGRHQHDGSFTVNYIRLRFVAQKPF</sequence>
<dbReference type="SUPFAM" id="SSF53335">
    <property type="entry name" value="S-adenosyl-L-methionine-dependent methyltransferases"/>
    <property type="match status" value="1"/>
</dbReference>
<organism evidence="4 5">
    <name type="scientific">Aspergillus pseudonomiae</name>
    <dbReference type="NCBI Taxonomy" id="1506151"/>
    <lineage>
        <taxon>Eukaryota</taxon>
        <taxon>Fungi</taxon>
        <taxon>Dikarya</taxon>
        <taxon>Ascomycota</taxon>
        <taxon>Pezizomycotina</taxon>
        <taxon>Eurotiomycetes</taxon>
        <taxon>Eurotiomycetidae</taxon>
        <taxon>Eurotiales</taxon>
        <taxon>Aspergillaceae</taxon>
        <taxon>Aspergillus</taxon>
        <taxon>Aspergillus subgen. Circumdati</taxon>
    </lineage>
</organism>
<evidence type="ECO:0000256" key="2">
    <source>
        <dbReference type="ARBA" id="ARBA00022679"/>
    </source>
</evidence>
<accession>A0A5N7DP45</accession>
<evidence type="ECO:0000313" key="4">
    <source>
        <dbReference type="EMBL" id="KAE8407248.1"/>
    </source>
</evidence>
<proteinExistence type="predicted"/>
<dbReference type="PANTHER" id="PTHR43861">
    <property type="entry name" value="TRANS-ACONITATE 2-METHYLTRANSFERASE-RELATED"/>
    <property type="match status" value="1"/>
</dbReference>
<protein>
    <submittedName>
        <fullName evidence="4">S-adenosyl-L-methionine-dependent methyltransferase</fullName>
    </submittedName>
</protein>
<dbReference type="AlphaFoldDB" id="A0A5N7DP45"/>
<evidence type="ECO:0000259" key="3">
    <source>
        <dbReference type="Pfam" id="PF13649"/>
    </source>
</evidence>
<dbReference type="GO" id="GO:0008168">
    <property type="term" value="F:methyltransferase activity"/>
    <property type="evidence" value="ECO:0007669"/>
    <property type="project" value="UniProtKB-KW"/>
</dbReference>
<dbReference type="GO" id="GO:0032259">
    <property type="term" value="P:methylation"/>
    <property type="evidence" value="ECO:0007669"/>
    <property type="project" value="UniProtKB-KW"/>
</dbReference>
<keyword evidence="2 4" id="KW-0808">Transferase</keyword>
<dbReference type="Gene3D" id="3.40.50.150">
    <property type="entry name" value="Vaccinia Virus protein VP39"/>
    <property type="match status" value="1"/>
</dbReference>
<evidence type="ECO:0000256" key="1">
    <source>
        <dbReference type="ARBA" id="ARBA00022603"/>
    </source>
</evidence>
<keyword evidence="5" id="KW-1185">Reference proteome</keyword>
<gene>
    <name evidence="4" type="ORF">BDV37DRAFT_29475</name>
</gene>
<reference evidence="4 5" key="1">
    <citation type="submission" date="2019-04" db="EMBL/GenBank/DDBJ databases">
        <authorList>
            <consortium name="DOE Joint Genome Institute"/>
            <person name="Mondo S."/>
            <person name="Kjaerbolling I."/>
            <person name="Vesth T."/>
            <person name="Frisvad J.C."/>
            <person name="Nybo J.L."/>
            <person name="Theobald S."/>
            <person name="Kildgaard S."/>
            <person name="Isbrandt T."/>
            <person name="Kuo A."/>
            <person name="Sato A."/>
            <person name="Lyhne E.K."/>
            <person name="Kogle M.E."/>
            <person name="Wiebenga A."/>
            <person name="Kun R.S."/>
            <person name="Lubbers R.J."/>
            <person name="Makela M.R."/>
            <person name="Barry K."/>
            <person name="Chovatia M."/>
            <person name="Clum A."/>
            <person name="Daum C."/>
            <person name="Haridas S."/>
            <person name="He G."/>
            <person name="LaButti K."/>
            <person name="Lipzen A."/>
            <person name="Riley R."/>
            <person name="Salamov A."/>
            <person name="Simmons B.A."/>
            <person name="Magnuson J.K."/>
            <person name="Henrissat B."/>
            <person name="Mortensen U.H."/>
            <person name="Larsen T.O."/>
            <person name="Devries R.P."/>
            <person name="Grigoriev I.V."/>
            <person name="Machida M."/>
            <person name="Baker S.E."/>
            <person name="Andersen M.R."/>
            <person name="Cantor M.N."/>
            <person name="Hua S.X."/>
        </authorList>
    </citation>
    <scope>NUCLEOTIDE SEQUENCE [LARGE SCALE GENOMIC DNA]</scope>
    <source>
        <strain evidence="4 5">CBS 119388</strain>
    </source>
</reference>
<feature type="domain" description="Methyltransferase" evidence="3">
    <location>
        <begin position="65"/>
        <end position="161"/>
    </location>
</feature>
<dbReference type="PANTHER" id="PTHR43861:SF1">
    <property type="entry name" value="TRANS-ACONITATE 2-METHYLTRANSFERASE"/>
    <property type="match status" value="1"/>
</dbReference>
<dbReference type="CDD" id="cd02440">
    <property type="entry name" value="AdoMet_MTases"/>
    <property type="match status" value="1"/>
</dbReference>
<dbReference type="InterPro" id="IPR041698">
    <property type="entry name" value="Methyltransf_25"/>
</dbReference>
<dbReference type="OrthoDB" id="66144at2759"/>
<dbReference type="EMBL" id="ML736749">
    <property type="protein sequence ID" value="KAE8407248.1"/>
    <property type="molecule type" value="Genomic_DNA"/>
</dbReference>
<dbReference type="Proteomes" id="UP000325579">
    <property type="component" value="Unassembled WGS sequence"/>
</dbReference>
<dbReference type="RefSeq" id="XP_031944567.1">
    <property type="nucleotide sequence ID" value="XM_032089703.1"/>
</dbReference>